<dbReference type="InterPro" id="IPR043502">
    <property type="entry name" value="DNA/RNA_pol_sf"/>
</dbReference>
<proteinExistence type="predicted"/>
<feature type="compositionally biased region" description="Basic and acidic residues" evidence="1">
    <location>
        <begin position="75"/>
        <end position="92"/>
    </location>
</feature>
<dbReference type="PANTHER" id="PTHR24559:SF439">
    <property type="entry name" value="RETROTRANSPOSON, UNCLASSIFIED-LIKE PROTEIN"/>
    <property type="match status" value="1"/>
</dbReference>
<gene>
    <name evidence="2" type="ORF">LIER_18642</name>
</gene>
<name>A0AAV3QER2_LITER</name>
<comment type="caution">
    <text evidence="2">The sequence shown here is derived from an EMBL/GenBank/DDBJ whole genome shotgun (WGS) entry which is preliminary data.</text>
</comment>
<evidence type="ECO:0000313" key="2">
    <source>
        <dbReference type="EMBL" id="GAA0162580.1"/>
    </source>
</evidence>
<dbReference type="InterPro" id="IPR053134">
    <property type="entry name" value="RNA-dir_DNA_polymerase"/>
</dbReference>
<dbReference type="AlphaFoldDB" id="A0AAV3QER2"/>
<keyword evidence="3" id="KW-1185">Reference proteome</keyword>
<feature type="region of interest" description="Disordered" evidence="1">
    <location>
        <begin position="74"/>
        <end position="93"/>
    </location>
</feature>
<dbReference type="SUPFAM" id="SSF56672">
    <property type="entry name" value="DNA/RNA polymerases"/>
    <property type="match status" value="1"/>
</dbReference>
<dbReference type="PANTHER" id="PTHR24559">
    <property type="entry name" value="TRANSPOSON TY3-I GAG-POL POLYPROTEIN"/>
    <property type="match status" value="1"/>
</dbReference>
<organism evidence="2 3">
    <name type="scientific">Lithospermum erythrorhizon</name>
    <name type="common">Purple gromwell</name>
    <name type="synonym">Lithospermum officinale var. erythrorhizon</name>
    <dbReference type="NCBI Taxonomy" id="34254"/>
    <lineage>
        <taxon>Eukaryota</taxon>
        <taxon>Viridiplantae</taxon>
        <taxon>Streptophyta</taxon>
        <taxon>Embryophyta</taxon>
        <taxon>Tracheophyta</taxon>
        <taxon>Spermatophyta</taxon>
        <taxon>Magnoliopsida</taxon>
        <taxon>eudicotyledons</taxon>
        <taxon>Gunneridae</taxon>
        <taxon>Pentapetalae</taxon>
        <taxon>asterids</taxon>
        <taxon>lamiids</taxon>
        <taxon>Boraginales</taxon>
        <taxon>Boraginaceae</taxon>
        <taxon>Boraginoideae</taxon>
        <taxon>Lithospermeae</taxon>
        <taxon>Lithospermum</taxon>
    </lineage>
</organism>
<dbReference type="Proteomes" id="UP001454036">
    <property type="component" value="Unassembled WGS sequence"/>
</dbReference>
<reference evidence="2 3" key="1">
    <citation type="submission" date="2024-01" db="EMBL/GenBank/DDBJ databases">
        <title>The complete chloroplast genome sequence of Lithospermum erythrorhizon: insights into the phylogenetic relationship among Boraginaceae species and the maternal lineages of purple gromwells.</title>
        <authorList>
            <person name="Okada T."/>
            <person name="Watanabe K."/>
        </authorList>
    </citation>
    <scope>NUCLEOTIDE SEQUENCE [LARGE SCALE GENOMIC DNA]</scope>
</reference>
<sequence length="287" mass="32799">MSPKAYDLLLKAGYDPIKDKVIGQLPPEVTGDKAYGMNDTQKMVRQKGWPIKNSTKGLGYTSKPLLRLLVNRPANHHEQSKSKARQQPEEFHFKKRPRRLSQKLYWKRVSPPTEKEPRKYISLHITEEEGESLPEDAMSAPLGLEEEVNITVDEVKEVNIGTDDEPQPTYISALLTPEDEIEYVTLLKEFKDVFSWTYKEMSGLDSKVVVHHLAVKEIIKPCPTWLTNIVPVRKKNGQIRVFVDFRDSNHPCPKDDFPLPISELMIDATMGHEVLTFMVGSSGYNQI</sequence>
<dbReference type="EMBL" id="BAABME010004498">
    <property type="protein sequence ID" value="GAA0162580.1"/>
    <property type="molecule type" value="Genomic_DNA"/>
</dbReference>
<dbReference type="Gene3D" id="3.10.10.10">
    <property type="entry name" value="HIV Type 1 Reverse Transcriptase, subunit A, domain 1"/>
    <property type="match status" value="1"/>
</dbReference>
<accession>A0AAV3QER2</accession>
<evidence type="ECO:0000313" key="3">
    <source>
        <dbReference type="Proteomes" id="UP001454036"/>
    </source>
</evidence>
<protein>
    <submittedName>
        <fullName evidence="2">Uncharacterized protein</fullName>
    </submittedName>
</protein>
<evidence type="ECO:0000256" key="1">
    <source>
        <dbReference type="SAM" id="MobiDB-lite"/>
    </source>
</evidence>